<keyword evidence="2" id="KW-0540">Nuclease</keyword>
<dbReference type="PANTHER" id="PTHR12110">
    <property type="entry name" value="HYDROXYPYRUVATE ISOMERASE"/>
    <property type="match status" value="1"/>
</dbReference>
<organism evidence="2 3">
    <name type="scientific">Christensenella minuta</name>
    <dbReference type="NCBI Taxonomy" id="626937"/>
    <lineage>
        <taxon>Bacteria</taxon>
        <taxon>Bacillati</taxon>
        <taxon>Bacillota</taxon>
        <taxon>Clostridia</taxon>
        <taxon>Christensenellales</taxon>
        <taxon>Christensenellaceae</taxon>
        <taxon>Christensenella</taxon>
    </lineage>
</organism>
<dbReference type="Gene3D" id="3.20.20.150">
    <property type="entry name" value="Divalent-metal-dependent TIM barrel enzymes"/>
    <property type="match status" value="1"/>
</dbReference>
<name>A0A136Q5Z6_9FIRM</name>
<dbReference type="InterPro" id="IPR050312">
    <property type="entry name" value="IolE/XylAMocC-like"/>
</dbReference>
<evidence type="ECO:0000313" key="3">
    <source>
        <dbReference type="Proteomes" id="UP000070366"/>
    </source>
</evidence>
<keyword evidence="3" id="KW-1185">Reference proteome</keyword>
<reference evidence="3" key="1">
    <citation type="submission" date="2016-02" db="EMBL/GenBank/DDBJ databases">
        <authorList>
            <person name="Mitreva M."/>
            <person name="Pepin K.H."/>
            <person name="Mihindukulasuriya K.A."/>
            <person name="Fulton R."/>
            <person name="Fronick C."/>
            <person name="O'Laughlin M."/>
            <person name="Miner T."/>
            <person name="Herter B."/>
            <person name="Rosa B.A."/>
            <person name="Cordes M."/>
            <person name="Tomlinson C."/>
            <person name="Wollam A."/>
            <person name="Palsikar V.B."/>
            <person name="Mardis E.R."/>
            <person name="Wilson R.K."/>
        </authorList>
    </citation>
    <scope>NUCLEOTIDE SEQUENCE [LARGE SCALE GENOMIC DNA]</scope>
    <source>
        <strain evidence="3">DSM 22607</strain>
    </source>
</reference>
<dbReference type="OrthoDB" id="9798407at2"/>
<feature type="domain" description="Xylose isomerase-like TIM barrel" evidence="1">
    <location>
        <begin position="71"/>
        <end position="299"/>
    </location>
</feature>
<gene>
    <name evidence="2" type="ORF">HMPREF3293_00827</name>
</gene>
<comment type="caution">
    <text evidence="2">The sequence shown here is derived from an EMBL/GenBank/DDBJ whole genome shotgun (WGS) entry which is preliminary data.</text>
</comment>
<dbReference type="STRING" id="626937.HMPREF3293_00827"/>
<accession>A0A136Q5Z6</accession>
<dbReference type="AlphaFoldDB" id="A0A136Q5Z6"/>
<dbReference type="KEGG" id="cmiu:B1H56_01160"/>
<evidence type="ECO:0000259" key="1">
    <source>
        <dbReference type="Pfam" id="PF01261"/>
    </source>
</evidence>
<dbReference type="GO" id="GO:0004519">
    <property type="term" value="F:endonuclease activity"/>
    <property type="evidence" value="ECO:0007669"/>
    <property type="project" value="UniProtKB-KW"/>
</dbReference>
<keyword evidence="2" id="KW-0255">Endonuclease</keyword>
<dbReference type="PANTHER" id="PTHR12110:SF41">
    <property type="entry name" value="INOSOSE DEHYDRATASE"/>
    <property type="match status" value="1"/>
</dbReference>
<protein>
    <submittedName>
        <fullName evidence="2">AP endonuclease, family 2</fullName>
    </submittedName>
</protein>
<dbReference type="Proteomes" id="UP000070366">
    <property type="component" value="Unassembled WGS sequence"/>
</dbReference>
<dbReference type="EMBL" id="LSZW01000047">
    <property type="protein sequence ID" value="KXK66091.1"/>
    <property type="molecule type" value="Genomic_DNA"/>
</dbReference>
<dbReference type="InterPro" id="IPR036237">
    <property type="entry name" value="Xyl_isomerase-like_sf"/>
</dbReference>
<proteinExistence type="predicted"/>
<dbReference type="Pfam" id="PF01261">
    <property type="entry name" value="AP_endonuc_2"/>
    <property type="match status" value="1"/>
</dbReference>
<evidence type="ECO:0000313" key="2">
    <source>
        <dbReference type="EMBL" id="KXK66091.1"/>
    </source>
</evidence>
<dbReference type="InterPro" id="IPR013022">
    <property type="entry name" value="Xyl_isomerase-like_TIM-brl"/>
</dbReference>
<dbReference type="SUPFAM" id="SSF51658">
    <property type="entry name" value="Xylose isomerase-like"/>
    <property type="match status" value="1"/>
</dbReference>
<sequence length="303" mass="33767">MYPCGNGKSRIFRGSVNLRFFSAIEKKKRRKLMKITYSTNAWGPVLAHWAAPNCVNAAYYRCGGKLEQALADIAEAGFESVEIFDGELLEFEGRSGILEKMLEKYGLTLKGVYIACNFIYDEILPEELDRVRRAAQFAKNLGATEIALGGGAIRFDGIRESDYVKLGEALDRVCDLADKLEMRASFHPHMGSLVESPVQLDKVMPHTRIRLCPDLAHVKKGGGDPLKVVKKYLDRIDYIHLKDIMDDGMFCPLGIGILDIDAIVEALKKAPHKIEIAIECDGWTGDPAEGARITSHYLKKQGF</sequence>
<keyword evidence="2" id="KW-0378">Hydrolase</keyword>